<dbReference type="Pfam" id="PF02681">
    <property type="entry name" value="DUF212"/>
    <property type="match status" value="1"/>
</dbReference>
<proteinExistence type="predicted"/>
<dbReference type="InterPro" id="IPR003832">
    <property type="entry name" value="DUF212"/>
</dbReference>
<evidence type="ECO:0000313" key="1">
    <source>
        <dbReference type="EMBL" id="SDE09800.1"/>
    </source>
</evidence>
<dbReference type="AlphaFoldDB" id="A0A1G7A4V8"/>
<gene>
    <name evidence="1" type="ORF">SAMN04488126_103191</name>
</gene>
<dbReference type="Proteomes" id="UP000198823">
    <property type="component" value="Unassembled WGS sequence"/>
</dbReference>
<dbReference type="PANTHER" id="PTHR31446:SF29">
    <property type="entry name" value="ACID PHOSPHATASE_VANADIUM-DEPENDENT HALOPEROXIDASE-RELATED PROTEIN"/>
    <property type="match status" value="1"/>
</dbReference>
<dbReference type="EMBL" id="FNAR01000003">
    <property type="protein sequence ID" value="SDE09800.1"/>
    <property type="molecule type" value="Genomic_DNA"/>
</dbReference>
<dbReference type="STRING" id="426756.SAMN04488126_103191"/>
<evidence type="ECO:0000313" key="2">
    <source>
        <dbReference type="Proteomes" id="UP000198823"/>
    </source>
</evidence>
<organism evidence="1 2">
    <name type="scientific">Bhargavaea beijingensis</name>
    <dbReference type="NCBI Taxonomy" id="426756"/>
    <lineage>
        <taxon>Bacteria</taxon>
        <taxon>Bacillati</taxon>
        <taxon>Bacillota</taxon>
        <taxon>Bacilli</taxon>
        <taxon>Bacillales</taxon>
        <taxon>Caryophanaceae</taxon>
        <taxon>Bhargavaea</taxon>
    </lineage>
</organism>
<reference evidence="1 2" key="1">
    <citation type="submission" date="2016-10" db="EMBL/GenBank/DDBJ databases">
        <authorList>
            <person name="de Groot N.N."/>
        </authorList>
    </citation>
    <scope>NUCLEOTIDE SEQUENCE [LARGE SCALE GENOMIC DNA]</scope>
    <source>
        <strain evidence="1 2">CGMCC 1.6762</strain>
    </source>
</reference>
<protein>
    <recommendedName>
        <fullName evidence="3">Divergent PAP2 family protein</fullName>
    </recommendedName>
</protein>
<dbReference type="PANTHER" id="PTHR31446">
    <property type="entry name" value="ACID PHOSPHATASE/VANADIUM-DEPENDENT HALOPEROXIDASE-RELATED PROTEIN"/>
    <property type="match status" value="1"/>
</dbReference>
<evidence type="ECO:0008006" key="3">
    <source>
        <dbReference type="Google" id="ProtNLM"/>
    </source>
</evidence>
<sequence>MDRHSVHPMNPAVPVRATRPRPVAEKRMPPIADTAAVKQMRKMNRGIVTAFGAIGIAQALKVFTHKAVTGKWDWRPIFTTGGMPSSHSAGVSALATYVASNRGARHTETAVAVVLATIVMYDAQGIRRHTGEIAKLVNDLEDNFVKLSGEFPSLKYEEQEKELKELLGHQPLEVLAGALFGGALGLVSAKIENREREIEHARGVYPEHLDERA</sequence>
<accession>A0A1G7A4V8</accession>
<name>A0A1G7A4V8_9BACL</name>